<evidence type="ECO:0000313" key="3">
    <source>
        <dbReference type="EMBL" id="CRK89251.1"/>
    </source>
</evidence>
<feature type="domain" description="TRAF3-interacting protein 1 C-terminal" evidence="2">
    <location>
        <begin position="78"/>
        <end position="185"/>
    </location>
</feature>
<dbReference type="InterPro" id="IPR041476">
    <property type="entry name" value="TRAF3IP1_C"/>
</dbReference>
<proteinExistence type="predicted"/>
<dbReference type="PANTHER" id="PTHR31363:SF0">
    <property type="entry name" value="TRAF3-INTERACTING PROTEIN 1"/>
    <property type="match status" value="1"/>
</dbReference>
<dbReference type="GO" id="GO:0060271">
    <property type="term" value="P:cilium assembly"/>
    <property type="evidence" value="ECO:0007669"/>
    <property type="project" value="TreeGrafter"/>
</dbReference>
<reference evidence="3 4" key="1">
    <citation type="submission" date="2015-04" db="EMBL/GenBank/DDBJ databases">
        <authorList>
            <person name="Syromyatnikov M.Y."/>
            <person name="Popov V.N."/>
        </authorList>
    </citation>
    <scope>NUCLEOTIDE SEQUENCE [LARGE SCALE GENOMIC DNA]</scope>
</reference>
<name>A0A1J1HMS7_9DIPT</name>
<protein>
    <submittedName>
        <fullName evidence="3">CLUMA_CG003010, isoform A</fullName>
    </submittedName>
</protein>
<dbReference type="GO" id="GO:0030992">
    <property type="term" value="C:intraciliary transport particle B"/>
    <property type="evidence" value="ECO:0007669"/>
    <property type="project" value="TreeGrafter"/>
</dbReference>
<dbReference type="OrthoDB" id="10258914at2759"/>
<dbReference type="STRING" id="568069.A0A1J1HMS7"/>
<feature type="region of interest" description="Disordered" evidence="1">
    <location>
        <begin position="33"/>
        <end position="112"/>
    </location>
</feature>
<dbReference type="Pfam" id="PF17749">
    <property type="entry name" value="MIP-T3_C"/>
    <property type="match status" value="1"/>
</dbReference>
<dbReference type="GO" id="GO:0036064">
    <property type="term" value="C:ciliary basal body"/>
    <property type="evidence" value="ECO:0007669"/>
    <property type="project" value="TreeGrafter"/>
</dbReference>
<dbReference type="GO" id="GO:0042073">
    <property type="term" value="P:intraciliary transport"/>
    <property type="evidence" value="ECO:0007669"/>
    <property type="project" value="TreeGrafter"/>
</dbReference>
<dbReference type="Proteomes" id="UP000183832">
    <property type="component" value="Unassembled WGS sequence"/>
</dbReference>
<dbReference type="GO" id="GO:0070507">
    <property type="term" value="P:regulation of microtubule cytoskeleton organization"/>
    <property type="evidence" value="ECO:0007669"/>
    <property type="project" value="TreeGrafter"/>
</dbReference>
<dbReference type="EMBL" id="CVRI01000011">
    <property type="protein sequence ID" value="CRK89251.1"/>
    <property type="molecule type" value="Genomic_DNA"/>
</dbReference>
<evidence type="ECO:0000259" key="2">
    <source>
        <dbReference type="Pfam" id="PF17749"/>
    </source>
</evidence>
<accession>A0A1J1HMS7</accession>
<keyword evidence="4" id="KW-1185">Reference proteome</keyword>
<evidence type="ECO:0000313" key="4">
    <source>
        <dbReference type="Proteomes" id="UP000183832"/>
    </source>
</evidence>
<dbReference type="PANTHER" id="PTHR31363">
    <property type="entry name" value="TRAF3-INTERACTING PROTEIN 1"/>
    <property type="match status" value="1"/>
</dbReference>
<dbReference type="AlphaFoldDB" id="A0A1J1HMS7"/>
<dbReference type="InterPro" id="IPR018799">
    <property type="entry name" value="TRAF3IP1"/>
</dbReference>
<organism evidence="3 4">
    <name type="scientific">Clunio marinus</name>
    <dbReference type="NCBI Taxonomy" id="568069"/>
    <lineage>
        <taxon>Eukaryota</taxon>
        <taxon>Metazoa</taxon>
        <taxon>Ecdysozoa</taxon>
        <taxon>Arthropoda</taxon>
        <taxon>Hexapoda</taxon>
        <taxon>Insecta</taxon>
        <taxon>Pterygota</taxon>
        <taxon>Neoptera</taxon>
        <taxon>Endopterygota</taxon>
        <taxon>Diptera</taxon>
        <taxon>Nematocera</taxon>
        <taxon>Chironomoidea</taxon>
        <taxon>Chironomidae</taxon>
        <taxon>Clunio</taxon>
    </lineage>
</organism>
<feature type="compositionally biased region" description="Basic and acidic residues" evidence="1">
    <location>
        <begin position="62"/>
        <end position="82"/>
    </location>
</feature>
<dbReference type="GO" id="GO:0008017">
    <property type="term" value="F:microtubule binding"/>
    <property type="evidence" value="ECO:0007669"/>
    <property type="project" value="InterPro"/>
</dbReference>
<feature type="compositionally biased region" description="Polar residues" evidence="1">
    <location>
        <begin position="52"/>
        <end position="61"/>
    </location>
</feature>
<feature type="compositionally biased region" description="Low complexity" evidence="1">
    <location>
        <begin position="84"/>
        <end position="98"/>
    </location>
</feature>
<evidence type="ECO:0000256" key="1">
    <source>
        <dbReference type="SAM" id="MobiDB-lite"/>
    </source>
</evidence>
<sequence>MKITSPAISSETTKVPEMFTSLVNDSALTALSEKLIQENKNTTKVQPPPSTEPSDASNRPNQSERTERFQSSYKRESVDRPRTSLRPPSARPASSRPAAPRRRDKNVKQKEHLKDLLQKLVRSVNPMGKLMDFVQEDIDSMQREYTKWDEIYKQATIDLKREQTETASAIEPLKYQLGQLEKLIK</sequence>
<dbReference type="GO" id="GO:0005930">
    <property type="term" value="C:axoneme"/>
    <property type="evidence" value="ECO:0007669"/>
    <property type="project" value="TreeGrafter"/>
</dbReference>
<gene>
    <name evidence="3" type="ORF">CLUMA_CG003010</name>
</gene>